<feature type="domain" description="Peptidoglycan hydrolase PcsB coiled-coil" evidence="4">
    <location>
        <begin position="140"/>
        <end position="210"/>
    </location>
</feature>
<keyword evidence="6" id="KW-1185">Reference proteome</keyword>
<evidence type="ECO:0000313" key="6">
    <source>
        <dbReference type="Proteomes" id="UP000050482"/>
    </source>
</evidence>
<feature type="region of interest" description="Disordered" evidence="3">
    <location>
        <begin position="1"/>
        <end position="37"/>
    </location>
</feature>
<dbReference type="Gene3D" id="6.10.250.3150">
    <property type="match status" value="1"/>
</dbReference>
<name>A0A0N8PN91_9BACL</name>
<dbReference type="AlphaFoldDB" id="A0A0N8PN91"/>
<protein>
    <recommendedName>
        <fullName evidence="4">Peptidoglycan hydrolase PcsB coiled-coil domain-containing protein</fullName>
    </recommendedName>
</protein>
<evidence type="ECO:0000256" key="3">
    <source>
        <dbReference type="SAM" id="MobiDB-lite"/>
    </source>
</evidence>
<organism evidence="5 6">
    <name type="scientific">Alicyclobacillus ferrooxydans</name>
    <dbReference type="NCBI Taxonomy" id="471514"/>
    <lineage>
        <taxon>Bacteria</taxon>
        <taxon>Bacillati</taxon>
        <taxon>Bacillota</taxon>
        <taxon>Bacilli</taxon>
        <taxon>Bacillales</taxon>
        <taxon>Alicyclobacillaceae</taxon>
        <taxon>Alicyclobacillus</taxon>
    </lineage>
</organism>
<dbReference type="Pfam" id="PF24568">
    <property type="entry name" value="CC_PcsB"/>
    <property type="match status" value="1"/>
</dbReference>
<evidence type="ECO:0000256" key="2">
    <source>
        <dbReference type="SAM" id="Coils"/>
    </source>
</evidence>
<dbReference type="InterPro" id="IPR057309">
    <property type="entry name" value="PcsB_CC"/>
</dbReference>
<dbReference type="PATRIC" id="fig|471514.4.peg.1813"/>
<dbReference type="STRING" id="471514.AN477_21530"/>
<evidence type="ECO:0000256" key="1">
    <source>
        <dbReference type="ARBA" id="ARBA00022729"/>
    </source>
</evidence>
<comment type="caution">
    <text evidence="5">The sequence shown here is derived from an EMBL/GenBank/DDBJ whole genome shotgun (WGS) entry which is preliminary data.</text>
</comment>
<keyword evidence="1" id="KW-0732">Signal</keyword>
<dbReference type="Proteomes" id="UP000050482">
    <property type="component" value="Unassembled WGS sequence"/>
</dbReference>
<evidence type="ECO:0000259" key="4">
    <source>
        <dbReference type="Pfam" id="PF24568"/>
    </source>
</evidence>
<dbReference type="OrthoDB" id="9805070at2"/>
<reference evidence="5 6" key="1">
    <citation type="submission" date="2015-09" db="EMBL/GenBank/DDBJ databases">
        <title>Draft genome sequence of Alicyclobacillus ferrooxydans DSM 22381.</title>
        <authorList>
            <person name="Hemp J."/>
        </authorList>
    </citation>
    <scope>NUCLEOTIDE SEQUENCE [LARGE SCALE GENOMIC DNA]</scope>
    <source>
        <strain evidence="5 6">TC-34</strain>
    </source>
</reference>
<keyword evidence="2" id="KW-0175">Coiled coil</keyword>
<accession>A0A0N8PN91</accession>
<dbReference type="EMBL" id="LJCO01000096">
    <property type="protein sequence ID" value="KPV40869.1"/>
    <property type="molecule type" value="Genomic_DNA"/>
</dbReference>
<gene>
    <name evidence="5" type="ORF">AN477_21530</name>
</gene>
<feature type="coiled-coil region" evidence="2">
    <location>
        <begin position="70"/>
        <end position="118"/>
    </location>
</feature>
<evidence type="ECO:0000313" key="5">
    <source>
        <dbReference type="EMBL" id="KPV40869.1"/>
    </source>
</evidence>
<sequence>MSSVQGKLGVKREWPSHSPGRLRRPNPTTNLGGIPRKDDILNTSKKLFLWLGTIVLCMSAIAENAYADSLSQAQQQKQQIQHQITQDKNQIQKQQNVVSVAENQAKQSQTAVQSLNAQILQNESQTEQITENITLLTTKIKNTEIQLNKNRSDLQEVLRAEYEDGQVPYLAVLFGATSFSDLLSRFQMLSDISKSQNRLLKESQALQKELLLQEQNQKQNYVLLVKKGRALYTLKQQATSQEALAQQATTSAKRQVNALSQAQRSLAKKLNLTDSEIAMLEQQAKQQEEILAARRASSSIVEPTLRYQPISAQKLYAFVKMQGSAFSLSDIETICSVAHAYDVNPALMIAIAGQELDFVPSGIANERWKLENPFDVFGSWALYHTTIAQSAAYAAQFLQVKLSVAPPAGIDPIIWINDPSNHEGGVYATDPHWAYGVRMFFNEISSYVHS</sequence>
<proteinExistence type="predicted"/>